<evidence type="ECO:0000256" key="4">
    <source>
        <dbReference type="SAM" id="Phobius"/>
    </source>
</evidence>
<proteinExistence type="predicted"/>
<evidence type="ECO:0000313" key="7">
    <source>
        <dbReference type="Proteomes" id="UP001153069"/>
    </source>
</evidence>
<dbReference type="PANTHER" id="PTHR24261">
    <property type="entry name" value="PLASMINOGEN-RELATED"/>
    <property type="match status" value="1"/>
</dbReference>
<protein>
    <submittedName>
        <fullName evidence="6">Hepatocyte growth factor-like protein</fullName>
    </submittedName>
</protein>
<dbReference type="InterPro" id="IPR050759">
    <property type="entry name" value="Serine_protease_kringle"/>
</dbReference>
<keyword evidence="7" id="KW-1185">Reference proteome</keyword>
<dbReference type="Proteomes" id="UP001153069">
    <property type="component" value="Unassembled WGS sequence"/>
</dbReference>
<dbReference type="OrthoDB" id="41905at2759"/>
<feature type="domain" description="Kringle" evidence="5">
    <location>
        <begin position="707"/>
        <end position="798"/>
    </location>
</feature>
<feature type="domain" description="Kringle" evidence="5">
    <location>
        <begin position="927"/>
        <end position="998"/>
    </location>
</feature>
<sequence>MTIETSEKSKTSNIPTNGGTPAEDRTPGKVNKSGESVTGEESLDLETEKEGVQLEARMTVKDKVVGTTGTAPGAGAGDVDGRQVHVIRDAKQLEQDARKVHGFRDGKQLKQDVASTFADPGAQSVCAPKAAEEAKEEVDEETGERPPGGVPIVQRRILQPRDAPYQNAGAYAVDHPLATENRHHAPRISDTARRELEPSAAMENLGQQGMDSSVSQVAADAEAQQMLRATLVEEDDGEIVYAKPALDGFQALIHNPKSKWVLLAIVLIILAIVIPVALLAPSASSREDDPDNLNVTCGFASAWQANYQGNLNVTESGASCQTWESATSFRPEKYESLALDLDTNYCRNPNGEKRAWCFTNDPEWEFCAVPNCPAEFDHGVVVADAAKWFANDEGTPEISTLYTPQDSCGTAAIRQYDYRGTINVSKSGRPCQPWSDQDPHGHSRHPWTETLAGLRENFCRNPDGELTAWCYTADPNLRWELCDVPVCESREKCGSAAVKQDDYRGNISITENGHTCQRWDSDSPHNHGYLGDERVDGLEENYCRNPKAVSERAWCFTTNPNVRRDFCSVPYCQSASDASASNIDFDYGFNFSTTCGTMSLQQRDYRGFVNVTRSGKPCLEWSNLPVETGADIFVTLRDHETHYLGGLDGPGNNFCRNPFVVGHLLEETGHKTAFCVNTDGIREDCDVPTCEDDPSLFCGSFALAQSNYRGTVNITFSGLTCQRWDSISNESFVEKYENWEKPWVPHHDPFSALEENYCRRPIDLPNALKLLDPRGERRAWCFTTSPSVPVEFCDVPYCEETNSPHFIFDYNLHDPCFNCSRDQCGTSVVGQRDYLGAQNVTLSGKACRPWKETPYNFSVWNDDGYLTANYCRSPSTYNSVGETGQESAVSSAGCFTTGAEAEWESCGIPYCSDEWSVSCGSHRVKQRDYRGSINATETGKPCKPWSSEGNLMTPDSRPLDGLSSNFCRNPGGFEKAWCYVEPTNDGDPFWEYCRVPLCPRA</sequence>
<feature type="compositionally biased region" description="Basic and acidic residues" evidence="3">
    <location>
        <begin position="1"/>
        <end position="10"/>
    </location>
</feature>
<feature type="domain" description="Kringle" evidence="5">
    <location>
        <begin position="832"/>
        <end position="911"/>
    </location>
</feature>
<feature type="transmembrane region" description="Helical" evidence="4">
    <location>
        <begin position="260"/>
        <end position="280"/>
    </location>
</feature>
<evidence type="ECO:0000259" key="5">
    <source>
        <dbReference type="PROSITE" id="PS50070"/>
    </source>
</evidence>
<evidence type="ECO:0000256" key="2">
    <source>
        <dbReference type="ARBA" id="ARBA00023157"/>
    </source>
</evidence>
<dbReference type="Pfam" id="PF00051">
    <property type="entry name" value="Kringle"/>
    <property type="match status" value="5"/>
</dbReference>
<keyword evidence="1" id="KW-0420">Kringle</keyword>
<evidence type="ECO:0000313" key="6">
    <source>
        <dbReference type="EMBL" id="CAB9524868.1"/>
    </source>
</evidence>
<feature type="region of interest" description="Disordered" evidence="3">
    <location>
        <begin position="126"/>
        <end position="151"/>
    </location>
</feature>
<dbReference type="PROSITE" id="PS00021">
    <property type="entry name" value="KRINGLE_1"/>
    <property type="match status" value="4"/>
</dbReference>
<comment type="caution">
    <text evidence="6">The sequence shown here is derived from an EMBL/GenBank/DDBJ whole genome shotgun (WGS) entry which is preliminary data.</text>
</comment>
<dbReference type="GO" id="GO:0004175">
    <property type="term" value="F:endopeptidase activity"/>
    <property type="evidence" value="ECO:0007669"/>
    <property type="project" value="TreeGrafter"/>
</dbReference>
<dbReference type="InterPro" id="IPR018056">
    <property type="entry name" value="Kringle_CS"/>
</dbReference>
<gene>
    <name evidence="6" type="ORF">SEMRO_1597_G284870.1</name>
</gene>
<name>A0A9N8EQD6_9STRA</name>
<dbReference type="SMART" id="SM00130">
    <property type="entry name" value="KR"/>
    <property type="match status" value="7"/>
</dbReference>
<dbReference type="GO" id="GO:0005102">
    <property type="term" value="F:signaling receptor binding"/>
    <property type="evidence" value="ECO:0007669"/>
    <property type="project" value="TreeGrafter"/>
</dbReference>
<feature type="domain" description="Kringle" evidence="5">
    <location>
        <begin position="417"/>
        <end position="487"/>
    </location>
</feature>
<keyword evidence="4" id="KW-0812">Transmembrane</keyword>
<dbReference type="PROSITE" id="PS50070">
    <property type="entry name" value="KRINGLE_2"/>
    <property type="match status" value="7"/>
</dbReference>
<dbReference type="Gene3D" id="2.40.20.10">
    <property type="entry name" value="Plasminogen Kringle 4"/>
    <property type="match status" value="7"/>
</dbReference>
<dbReference type="InterPro" id="IPR013806">
    <property type="entry name" value="Kringle-like"/>
</dbReference>
<dbReference type="PRINTS" id="PR00018">
    <property type="entry name" value="KRINGLE"/>
</dbReference>
<keyword evidence="4" id="KW-0472">Membrane</keyword>
<evidence type="ECO:0000256" key="3">
    <source>
        <dbReference type="SAM" id="MobiDB-lite"/>
    </source>
</evidence>
<feature type="domain" description="Kringle" evidence="5">
    <location>
        <begin position="603"/>
        <end position="690"/>
    </location>
</feature>
<keyword evidence="4" id="KW-1133">Transmembrane helix</keyword>
<organism evidence="6 7">
    <name type="scientific">Seminavis robusta</name>
    <dbReference type="NCBI Taxonomy" id="568900"/>
    <lineage>
        <taxon>Eukaryota</taxon>
        <taxon>Sar</taxon>
        <taxon>Stramenopiles</taxon>
        <taxon>Ochrophyta</taxon>
        <taxon>Bacillariophyta</taxon>
        <taxon>Bacillariophyceae</taxon>
        <taxon>Bacillariophycidae</taxon>
        <taxon>Naviculales</taxon>
        <taxon>Naviculaceae</taxon>
        <taxon>Seminavis</taxon>
    </lineage>
</organism>
<reference evidence="6" key="1">
    <citation type="submission" date="2020-06" db="EMBL/GenBank/DDBJ databases">
        <authorList>
            <consortium name="Plant Systems Biology data submission"/>
        </authorList>
    </citation>
    <scope>NUCLEOTIDE SEQUENCE</scope>
    <source>
        <strain evidence="6">D6</strain>
    </source>
</reference>
<dbReference type="GO" id="GO:0005615">
    <property type="term" value="C:extracellular space"/>
    <property type="evidence" value="ECO:0007669"/>
    <property type="project" value="TreeGrafter"/>
</dbReference>
<accession>A0A9N8EQD6</accession>
<dbReference type="PANTHER" id="PTHR24261:SF7">
    <property type="entry name" value="KRINGLE DOMAIN-CONTAINING PROTEIN"/>
    <property type="match status" value="1"/>
</dbReference>
<dbReference type="AlphaFoldDB" id="A0A9N8EQD6"/>
<dbReference type="EMBL" id="CAICTM010001595">
    <property type="protein sequence ID" value="CAB9524868.1"/>
    <property type="molecule type" value="Genomic_DNA"/>
</dbReference>
<feature type="domain" description="Kringle" evidence="5">
    <location>
        <begin position="306"/>
        <end position="372"/>
    </location>
</feature>
<feature type="domain" description="Kringle" evidence="5">
    <location>
        <begin position="501"/>
        <end position="572"/>
    </location>
</feature>
<evidence type="ECO:0000256" key="1">
    <source>
        <dbReference type="ARBA" id="ARBA00022572"/>
    </source>
</evidence>
<feature type="region of interest" description="Disordered" evidence="3">
    <location>
        <begin position="1"/>
        <end position="53"/>
    </location>
</feature>
<dbReference type="CDD" id="cd00108">
    <property type="entry name" value="KR"/>
    <property type="match status" value="5"/>
</dbReference>
<keyword evidence="2" id="KW-1015">Disulfide bond</keyword>
<dbReference type="InterPro" id="IPR038178">
    <property type="entry name" value="Kringle_sf"/>
</dbReference>
<dbReference type="InterPro" id="IPR000001">
    <property type="entry name" value="Kringle"/>
</dbReference>
<dbReference type="SUPFAM" id="SSF57440">
    <property type="entry name" value="Kringle-like"/>
    <property type="match status" value="7"/>
</dbReference>